<dbReference type="RefSeq" id="WP_156641081.1">
    <property type="nucleotide sequence ID" value="NZ_WOXT01000001.1"/>
</dbReference>
<evidence type="ECO:0008006" key="4">
    <source>
        <dbReference type="Google" id="ProtNLM"/>
    </source>
</evidence>
<comment type="caution">
    <text evidence="2">The sequence shown here is derived from an EMBL/GenBank/DDBJ whole genome shotgun (WGS) entry which is preliminary data.</text>
</comment>
<evidence type="ECO:0000313" key="2">
    <source>
        <dbReference type="EMBL" id="MUV13856.1"/>
    </source>
</evidence>
<accession>A0A7C9HLW0</accession>
<dbReference type="AlphaFoldDB" id="A0A7C9HLW0"/>
<reference evidence="2 3" key="1">
    <citation type="submission" date="2019-12" db="EMBL/GenBank/DDBJ databases">
        <authorList>
            <person name="Xu J."/>
        </authorList>
    </citation>
    <scope>NUCLEOTIDE SEQUENCE [LARGE SCALE GENOMIC DNA]</scope>
    <source>
        <strain evidence="2 3">HX-5-24</strain>
    </source>
</reference>
<sequence length="247" mass="27337">MERLRTRIAGLLLCLMPFAASAAAPGGAWDWAVAPYVWGASIGTDIHTTTPPTDASADTAFPDVVDILDGVFEVRGEGQGDAFGVFADFTYFGLADETQRRFQRTESDIDMRLIDVAAVWSPGQTRFVGLETFAGARVIDLDFTLQFLPDNPSFAPRAIDRGETFYDFMLGARYTWAFSERWSLTLRGDGSWGDTEGTWNASVLGQYHTRNGSWAFGYRYLDVDLESRGDKLSVSLDGPVIGYAFRF</sequence>
<protein>
    <recommendedName>
        <fullName evidence="4">Outer membrane protein beta-barrel domain-containing protein</fullName>
    </recommendedName>
</protein>
<organism evidence="2 3">
    <name type="scientific">Noviluteimonas gilva</name>
    <dbReference type="NCBI Taxonomy" id="2682097"/>
    <lineage>
        <taxon>Bacteria</taxon>
        <taxon>Pseudomonadati</taxon>
        <taxon>Pseudomonadota</taxon>
        <taxon>Gammaproteobacteria</taxon>
        <taxon>Lysobacterales</taxon>
        <taxon>Lysobacteraceae</taxon>
        <taxon>Noviluteimonas</taxon>
    </lineage>
</organism>
<proteinExistence type="predicted"/>
<dbReference type="EMBL" id="WOXT01000001">
    <property type="protein sequence ID" value="MUV13856.1"/>
    <property type="molecule type" value="Genomic_DNA"/>
</dbReference>
<evidence type="ECO:0000256" key="1">
    <source>
        <dbReference type="SAM" id="SignalP"/>
    </source>
</evidence>
<name>A0A7C9HLW0_9GAMM</name>
<gene>
    <name evidence="2" type="ORF">GN331_06485</name>
</gene>
<feature type="chain" id="PRO_5028897235" description="Outer membrane protein beta-barrel domain-containing protein" evidence="1">
    <location>
        <begin position="23"/>
        <end position="247"/>
    </location>
</feature>
<keyword evidence="1" id="KW-0732">Signal</keyword>
<evidence type="ECO:0000313" key="3">
    <source>
        <dbReference type="Proteomes" id="UP000479692"/>
    </source>
</evidence>
<keyword evidence="3" id="KW-1185">Reference proteome</keyword>
<feature type="signal peptide" evidence="1">
    <location>
        <begin position="1"/>
        <end position="22"/>
    </location>
</feature>
<dbReference type="Proteomes" id="UP000479692">
    <property type="component" value="Unassembled WGS sequence"/>
</dbReference>